<reference evidence="1 2" key="1">
    <citation type="submission" date="2015-11" db="EMBL/GenBank/DDBJ databases">
        <title>Genome sequence of Pyrodictium occultum PL-19, a marine hyperthermophilic archaeon isolated from Volcano, Italy.</title>
        <authorList>
            <person name="Utturkar S."/>
            <person name="Huber H."/>
            <person name="Leptihn S."/>
            <person name="Brown S."/>
            <person name="Stetter K.O."/>
            <person name="Podar M."/>
        </authorList>
    </citation>
    <scope>NUCLEOTIDE SEQUENCE [LARGE SCALE GENOMIC DNA]</scope>
    <source>
        <strain evidence="1 2">PL-19</strain>
    </source>
</reference>
<sequence length="122" mass="13644">MAGQAGFLSAPCEIAVKKYVPSIRASLAIVLLRDYGLTIYRAAKLLRLTPAAVSNYLLKRRGGSYIDVILRDKELYGMVAKMAEQIISNNADERLMPLYICEICRKLRSKVEPKAVLPEPPY</sequence>
<dbReference type="PANTHER" id="PTHR40730:SF3">
    <property type="entry name" value="HTH CRO_C1-TYPE DOMAIN-CONTAINING PROTEIN"/>
    <property type="match status" value="1"/>
</dbReference>
<name>A0A0V8RV54_PYROC</name>
<organism evidence="1 2">
    <name type="scientific">Pyrodictium occultum</name>
    <dbReference type="NCBI Taxonomy" id="2309"/>
    <lineage>
        <taxon>Archaea</taxon>
        <taxon>Thermoproteota</taxon>
        <taxon>Thermoprotei</taxon>
        <taxon>Desulfurococcales</taxon>
        <taxon>Pyrodictiaceae</taxon>
        <taxon>Pyrodictium</taxon>
    </lineage>
</organism>
<protein>
    <recommendedName>
        <fullName evidence="3">Transcriptional regulator</fullName>
    </recommendedName>
</protein>
<dbReference type="AlphaFoldDB" id="A0A0V8RV54"/>
<dbReference type="EMBL" id="LNTB01000001">
    <property type="protein sequence ID" value="KSW11923.1"/>
    <property type="molecule type" value="Genomic_DNA"/>
</dbReference>
<dbReference type="RefSeq" id="WP_058370603.1">
    <property type="nucleotide sequence ID" value="NZ_LNTB01000001.1"/>
</dbReference>
<dbReference type="Proteomes" id="UP000053352">
    <property type="component" value="Unassembled WGS sequence"/>
</dbReference>
<dbReference type="OrthoDB" id="42697at2157"/>
<proteinExistence type="predicted"/>
<keyword evidence="2" id="KW-1185">Reference proteome</keyword>
<gene>
    <name evidence="1" type="ORF">CF15_03770</name>
</gene>
<evidence type="ECO:0008006" key="3">
    <source>
        <dbReference type="Google" id="ProtNLM"/>
    </source>
</evidence>
<evidence type="ECO:0000313" key="1">
    <source>
        <dbReference type="EMBL" id="KSW11923.1"/>
    </source>
</evidence>
<dbReference type="PANTHER" id="PTHR40730">
    <property type="entry name" value="TRANSCRIPTIONAL REGULATOR PROTEIN-LIKE PROTEIN"/>
    <property type="match status" value="1"/>
</dbReference>
<accession>A0A0V8RV54</accession>
<comment type="caution">
    <text evidence="1">The sequence shown here is derived from an EMBL/GenBank/DDBJ whole genome shotgun (WGS) entry which is preliminary data.</text>
</comment>
<evidence type="ECO:0000313" key="2">
    <source>
        <dbReference type="Proteomes" id="UP000053352"/>
    </source>
</evidence>